<comment type="subcellular location">
    <subcellularLocation>
        <location evidence="1">Membrane</location>
        <topology evidence="1">Multi-pass membrane protein</topology>
    </subcellularLocation>
</comment>
<evidence type="ECO:0000256" key="5">
    <source>
        <dbReference type="ARBA" id="ARBA00023136"/>
    </source>
</evidence>
<gene>
    <name evidence="10" type="ORF">HPLM_LOCUS17216</name>
</gene>
<dbReference type="GO" id="GO:0030659">
    <property type="term" value="C:cytoplasmic vesicle membrane"/>
    <property type="evidence" value="ECO:0007669"/>
    <property type="project" value="TreeGrafter"/>
</dbReference>
<evidence type="ECO:0000313" key="12">
    <source>
        <dbReference type="WBParaSite" id="HPLM_0001722401-mRNA-1"/>
    </source>
</evidence>
<evidence type="ECO:0000259" key="9">
    <source>
        <dbReference type="PROSITE" id="PS50156"/>
    </source>
</evidence>
<dbReference type="OMA" id="NAERYEM"/>
<feature type="region of interest" description="Disordered" evidence="7">
    <location>
        <begin position="1"/>
        <end position="23"/>
    </location>
</feature>
<evidence type="ECO:0000256" key="1">
    <source>
        <dbReference type="ARBA" id="ARBA00004141"/>
    </source>
</evidence>
<dbReference type="SUPFAM" id="SSF82866">
    <property type="entry name" value="Multidrug efflux transporter AcrB transmembrane domain"/>
    <property type="match status" value="1"/>
</dbReference>
<evidence type="ECO:0000313" key="11">
    <source>
        <dbReference type="Proteomes" id="UP000268014"/>
    </source>
</evidence>
<dbReference type="Pfam" id="PF02460">
    <property type="entry name" value="Patched"/>
    <property type="match status" value="1"/>
</dbReference>
<protein>
    <submittedName>
        <fullName evidence="12">SSD domain-containing protein</fullName>
    </submittedName>
</protein>
<proteinExistence type="inferred from homology"/>
<dbReference type="OrthoDB" id="6510177at2759"/>
<evidence type="ECO:0000313" key="10">
    <source>
        <dbReference type="EMBL" id="VDO63980.1"/>
    </source>
</evidence>
<reference evidence="12" key="1">
    <citation type="submission" date="2016-04" db="UniProtKB">
        <authorList>
            <consortium name="WormBaseParasite"/>
        </authorList>
    </citation>
    <scope>IDENTIFICATION</scope>
</reference>
<dbReference type="Proteomes" id="UP000268014">
    <property type="component" value="Unassembled WGS sequence"/>
</dbReference>
<dbReference type="AlphaFoldDB" id="A0A158QRE3"/>
<dbReference type="PROSITE" id="PS50156">
    <property type="entry name" value="SSD"/>
    <property type="match status" value="1"/>
</dbReference>
<evidence type="ECO:0000256" key="8">
    <source>
        <dbReference type="SAM" id="Phobius"/>
    </source>
</evidence>
<evidence type="ECO:0000256" key="2">
    <source>
        <dbReference type="ARBA" id="ARBA00005585"/>
    </source>
</evidence>
<evidence type="ECO:0000256" key="6">
    <source>
        <dbReference type="ARBA" id="ARBA00023180"/>
    </source>
</evidence>
<dbReference type="InterPro" id="IPR003392">
    <property type="entry name" value="PTHD_SSD"/>
</dbReference>
<organism evidence="12">
    <name type="scientific">Haemonchus placei</name>
    <name type="common">Barber's pole worm</name>
    <dbReference type="NCBI Taxonomy" id="6290"/>
    <lineage>
        <taxon>Eukaryota</taxon>
        <taxon>Metazoa</taxon>
        <taxon>Ecdysozoa</taxon>
        <taxon>Nematoda</taxon>
        <taxon>Chromadorea</taxon>
        <taxon>Rhabditida</taxon>
        <taxon>Rhabditina</taxon>
        <taxon>Rhabditomorpha</taxon>
        <taxon>Strongyloidea</taxon>
        <taxon>Trichostrongylidae</taxon>
        <taxon>Haemonchus</taxon>
    </lineage>
</organism>
<dbReference type="InterPro" id="IPR000731">
    <property type="entry name" value="SSD"/>
</dbReference>
<keyword evidence="3 8" id="KW-0812">Transmembrane</keyword>
<feature type="transmembrane region" description="Helical" evidence="8">
    <location>
        <begin position="248"/>
        <end position="270"/>
    </location>
</feature>
<evidence type="ECO:0000256" key="7">
    <source>
        <dbReference type="SAM" id="MobiDB-lite"/>
    </source>
</evidence>
<feature type="transmembrane region" description="Helical" evidence="8">
    <location>
        <begin position="214"/>
        <end position="236"/>
    </location>
</feature>
<keyword evidence="6" id="KW-0325">Glycoprotein</keyword>
<dbReference type="EMBL" id="UZAF01019830">
    <property type="protein sequence ID" value="VDO63980.1"/>
    <property type="molecule type" value="Genomic_DNA"/>
</dbReference>
<evidence type="ECO:0000256" key="3">
    <source>
        <dbReference type="ARBA" id="ARBA00022692"/>
    </source>
</evidence>
<dbReference type="PANTHER" id="PTHR10796">
    <property type="entry name" value="PATCHED-RELATED"/>
    <property type="match status" value="1"/>
</dbReference>
<accession>A0A158QRE3</accession>
<dbReference type="GO" id="GO:0018996">
    <property type="term" value="P:molting cycle, collagen and cuticulin-based cuticle"/>
    <property type="evidence" value="ECO:0007669"/>
    <property type="project" value="TreeGrafter"/>
</dbReference>
<dbReference type="PANTHER" id="PTHR10796:SF95">
    <property type="entry name" value="SSD DOMAIN-CONTAINING PROTEIN"/>
    <property type="match status" value="1"/>
</dbReference>
<keyword evidence="5 8" id="KW-0472">Membrane</keyword>
<dbReference type="GO" id="GO:0005886">
    <property type="term" value="C:plasma membrane"/>
    <property type="evidence" value="ECO:0007669"/>
    <property type="project" value="TreeGrafter"/>
</dbReference>
<sequence length="320" mass="36415">MGKGQKIKTASCASDSGYTPNGARSRSEIAVYSEYFESKGDPIMVFAIVVAKDGGSMARLEYMKEAVKQLDFVTTNVTYDGHTFFTLCSDFCQVNEPIRHFYNGLVMRNKSARIQDHFTVTFPIMNVLGKDLDLSPNFFGVRTNKTDDTVEFLKVVAFQLRANPPANWTKYDLQAYERLVSAYFHTEMKSDLLEVYCFSLTYTSDEIVRTGLTIFPYLAVGFVVMSIFSVVTVYYSSSRMNQWSNYKIIDAIFGCICPLLATSSALGFLFWCGFRFASILFVTPFLVLAIGVDDAYLMMHSWMRFSVKDPTMTKRERWVI</sequence>
<keyword evidence="4 8" id="KW-1133">Transmembrane helix</keyword>
<dbReference type="WBParaSite" id="HPLM_0001722401-mRNA-1">
    <property type="protein sequence ID" value="HPLM_0001722401-mRNA-1"/>
    <property type="gene ID" value="HPLM_0001722401"/>
</dbReference>
<feature type="transmembrane region" description="Helical" evidence="8">
    <location>
        <begin position="276"/>
        <end position="298"/>
    </location>
</feature>
<keyword evidence="11" id="KW-1185">Reference proteome</keyword>
<dbReference type="GO" id="GO:0006897">
    <property type="term" value="P:endocytosis"/>
    <property type="evidence" value="ECO:0007669"/>
    <property type="project" value="TreeGrafter"/>
</dbReference>
<evidence type="ECO:0000256" key="4">
    <source>
        <dbReference type="ARBA" id="ARBA00022989"/>
    </source>
</evidence>
<feature type="domain" description="SSD" evidence="9">
    <location>
        <begin position="218"/>
        <end position="320"/>
    </location>
</feature>
<feature type="compositionally biased region" description="Polar residues" evidence="7">
    <location>
        <begin position="11"/>
        <end position="23"/>
    </location>
</feature>
<dbReference type="Gene3D" id="1.20.1640.10">
    <property type="entry name" value="Multidrug efflux transporter AcrB transmembrane domain"/>
    <property type="match status" value="1"/>
</dbReference>
<reference evidence="10 11" key="2">
    <citation type="submission" date="2018-11" db="EMBL/GenBank/DDBJ databases">
        <authorList>
            <consortium name="Pathogen Informatics"/>
        </authorList>
    </citation>
    <scope>NUCLEOTIDE SEQUENCE [LARGE SCALE GENOMIC DNA]</scope>
    <source>
        <strain evidence="10 11">MHpl1</strain>
    </source>
</reference>
<dbReference type="InterPro" id="IPR051697">
    <property type="entry name" value="Patched_domain-protein"/>
</dbReference>
<comment type="similarity">
    <text evidence="2">Belongs to the patched family.</text>
</comment>
<name>A0A158QRE3_HAEPC</name>